<organism evidence="11">
    <name type="scientific">Desulfofervidus auxilii</name>
    <dbReference type="NCBI Taxonomy" id="1621989"/>
    <lineage>
        <taxon>Bacteria</taxon>
        <taxon>Pseudomonadati</taxon>
        <taxon>Thermodesulfobacteriota</taxon>
        <taxon>Candidatus Desulfofervidia</taxon>
        <taxon>Candidatus Desulfofervidales</taxon>
        <taxon>Candidatus Desulfofervidaceae</taxon>
        <taxon>Candidatus Desulfofervidus</taxon>
    </lineage>
</organism>
<keyword evidence="4 9" id="KW-1003">Cell membrane</keyword>
<evidence type="ECO:0000256" key="2">
    <source>
        <dbReference type="ARBA" id="ARBA00007783"/>
    </source>
</evidence>
<keyword evidence="3 9" id="KW-0813">Transport</keyword>
<keyword evidence="8 9" id="KW-0472">Membrane</keyword>
<comment type="caution">
    <text evidence="11">The sequence shown here is derived from an EMBL/GenBank/DDBJ whole genome shotgun (WGS) entry which is preliminary data.</text>
</comment>
<dbReference type="PANTHER" id="PTHR30413:SF10">
    <property type="entry name" value="CAPSULE POLYSACCHARIDE EXPORT INNER-MEMBRANE PROTEIN CTRC"/>
    <property type="match status" value="1"/>
</dbReference>
<feature type="transmembrane region" description="Helical" evidence="9">
    <location>
        <begin position="105"/>
        <end position="132"/>
    </location>
</feature>
<feature type="transmembrane region" description="Helical" evidence="9">
    <location>
        <begin position="144"/>
        <end position="170"/>
    </location>
</feature>
<dbReference type="GO" id="GO:0140359">
    <property type="term" value="F:ABC-type transporter activity"/>
    <property type="evidence" value="ECO:0007669"/>
    <property type="project" value="InterPro"/>
</dbReference>
<evidence type="ECO:0000256" key="4">
    <source>
        <dbReference type="ARBA" id="ARBA00022475"/>
    </source>
</evidence>
<keyword evidence="7" id="KW-0625">Polysaccharide transport</keyword>
<feature type="transmembrane region" description="Helical" evidence="9">
    <location>
        <begin position="31"/>
        <end position="54"/>
    </location>
</feature>
<feature type="transmembrane region" description="Helical" evidence="9">
    <location>
        <begin position="66"/>
        <end position="85"/>
    </location>
</feature>
<evidence type="ECO:0000256" key="8">
    <source>
        <dbReference type="ARBA" id="ARBA00023136"/>
    </source>
</evidence>
<evidence type="ECO:0000313" key="11">
    <source>
        <dbReference type="EMBL" id="HDD44824.1"/>
    </source>
</evidence>
<dbReference type="InterPro" id="IPR047817">
    <property type="entry name" value="ABC2_TM_bact-type"/>
</dbReference>
<sequence length="261" mass="30569">MFAKFLQKVPLIFTLARRDFQEKYLGSALNIWWSFIWPIVNILIYTIIFSKVMGAKLKGVPSHFSYGLYLASGLLPWTTFSNTIFRVTTSFVDKSFIISKTPIPLLSLPLAIVLSESFTFFISYFVFSLFLLIFHIYPSSESLFLFFVFFFQQLFAIAIGLILAIFNVFLRDIREITSIVLQLWFWFTPIVYPFEILPSLVKKLMILNPAYAFIHCYQNLLVLHLSPNWVLVIFYTVIAFFLFFLATKFLARLEKDLRDLL</sequence>
<keyword evidence="7" id="KW-0762">Sugar transport</keyword>
<proteinExistence type="inferred from homology"/>
<evidence type="ECO:0000256" key="5">
    <source>
        <dbReference type="ARBA" id="ARBA00022692"/>
    </source>
</evidence>
<comment type="subcellular location">
    <subcellularLocation>
        <location evidence="1 9">Cell membrane</location>
        <topology evidence="1 9">Multi-pass membrane protein</topology>
    </subcellularLocation>
</comment>
<name>A0A7C0U3A2_DESA2</name>
<accession>A0A7C0U3A2</accession>
<dbReference type="AlphaFoldDB" id="A0A7C0U3A2"/>
<dbReference type="GO" id="GO:0005886">
    <property type="term" value="C:plasma membrane"/>
    <property type="evidence" value="ECO:0007669"/>
    <property type="project" value="UniProtKB-SubCell"/>
</dbReference>
<feature type="domain" description="ABC transmembrane type-2" evidence="10">
    <location>
        <begin position="29"/>
        <end position="253"/>
    </location>
</feature>
<evidence type="ECO:0000256" key="7">
    <source>
        <dbReference type="ARBA" id="ARBA00023047"/>
    </source>
</evidence>
<comment type="similarity">
    <text evidence="2 9">Belongs to the ABC-2 integral membrane protein family.</text>
</comment>
<dbReference type="EMBL" id="DRBS01000306">
    <property type="protein sequence ID" value="HDD44824.1"/>
    <property type="molecule type" value="Genomic_DNA"/>
</dbReference>
<dbReference type="Pfam" id="PF01061">
    <property type="entry name" value="ABC2_membrane"/>
    <property type="match status" value="1"/>
</dbReference>
<reference evidence="11" key="1">
    <citation type="journal article" date="2020" name="mSystems">
        <title>Genome- and Community-Level Interaction Insights into Carbon Utilization and Element Cycling Functions of Hydrothermarchaeota in Hydrothermal Sediment.</title>
        <authorList>
            <person name="Zhou Z."/>
            <person name="Liu Y."/>
            <person name="Xu W."/>
            <person name="Pan J."/>
            <person name="Luo Z.H."/>
            <person name="Li M."/>
        </authorList>
    </citation>
    <scope>NUCLEOTIDE SEQUENCE [LARGE SCALE GENOMIC DNA]</scope>
    <source>
        <strain evidence="11">HyVt-233</strain>
    </source>
</reference>
<dbReference type="InterPro" id="IPR013525">
    <property type="entry name" value="ABC2_TM"/>
</dbReference>
<evidence type="ECO:0000256" key="9">
    <source>
        <dbReference type="RuleBase" id="RU361157"/>
    </source>
</evidence>
<dbReference type="PANTHER" id="PTHR30413">
    <property type="entry name" value="INNER MEMBRANE TRANSPORT PERMEASE"/>
    <property type="match status" value="1"/>
</dbReference>
<dbReference type="PROSITE" id="PS51012">
    <property type="entry name" value="ABC_TM2"/>
    <property type="match status" value="1"/>
</dbReference>
<evidence type="ECO:0000256" key="6">
    <source>
        <dbReference type="ARBA" id="ARBA00022989"/>
    </source>
</evidence>
<feature type="transmembrane region" description="Helical" evidence="9">
    <location>
        <begin position="176"/>
        <end position="194"/>
    </location>
</feature>
<dbReference type="GO" id="GO:0015774">
    <property type="term" value="P:polysaccharide transport"/>
    <property type="evidence" value="ECO:0007669"/>
    <property type="project" value="UniProtKB-KW"/>
</dbReference>
<feature type="transmembrane region" description="Helical" evidence="9">
    <location>
        <begin position="229"/>
        <end position="251"/>
    </location>
</feature>
<keyword evidence="5 9" id="KW-0812">Transmembrane</keyword>
<dbReference type="GO" id="GO:0015920">
    <property type="term" value="P:lipopolysaccharide transport"/>
    <property type="evidence" value="ECO:0007669"/>
    <property type="project" value="TreeGrafter"/>
</dbReference>
<evidence type="ECO:0000256" key="1">
    <source>
        <dbReference type="ARBA" id="ARBA00004651"/>
    </source>
</evidence>
<gene>
    <name evidence="11" type="ORF">ENG63_08215</name>
</gene>
<evidence type="ECO:0000259" key="10">
    <source>
        <dbReference type="PROSITE" id="PS51012"/>
    </source>
</evidence>
<protein>
    <recommendedName>
        <fullName evidence="9">Transport permease protein</fullName>
    </recommendedName>
</protein>
<keyword evidence="6 9" id="KW-1133">Transmembrane helix</keyword>
<dbReference type="Proteomes" id="UP000886289">
    <property type="component" value="Unassembled WGS sequence"/>
</dbReference>
<evidence type="ECO:0000256" key="3">
    <source>
        <dbReference type="ARBA" id="ARBA00022448"/>
    </source>
</evidence>